<gene>
    <name evidence="1" type="ORF">A4X09_0g3602</name>
</gene>
<proteinExistence type="predicted"/>
<dbReference type="Proteomes" id="UP000078113">
    <property type="component" value="Unassembled WGS sequence"/>
</dbReference>
<organism evidence="1 2">
    <name type="scientific">Tilletia walkeri</name>
    <dbReference type="NCBI Taxonomy" id="117179"/>
    <lineage>
        <taxon>Eukaryota</taxon>
        <taxon>Fungi</taxon>
        <taxon>Dikarya</taxon>
        <taxon>Basidiomycota</taxon>
        <taxon>Ustilaginomycotina</taxon>
        <taxon>Exobasidiomycetes</taxon>
        <taxon>Tilletiales</taxon>
        <taxon>Tilletiaceae</taxon>
        <taxon>Tilletia</taxon>
    </lineage>
</organism>
<dbReference type="EMBL" id="LWDG02000131">
    <property type="protein sequence ID" value="KAE8268751.1"/>
    <property type="molecule type" value="Genomic_DNA"/>
</dbReference>
<evidence type="ECO:0000313" key="2">
    <source>
        <dbReference type="Proteomes" id="UP000078113"/>
    </source>
</evidence>
<protein>
    <submittedName>
        <fullName evidence="1">Uncharacterized protein</fullName>
    </submittedName>
</protein>
<dbReference type="AlphaFoldDB" id="A0A8X7T4S6"/>
<name>A0A8X7T4S6_9BASI</name>
<reference evidence="1" key="1">
    <citation type="submission" date="2016-04" db="EMBL/GenBank/DDBJ databases">
        <authorList>
            <person name="Nguyen H.D."/>
            <person name="Samba Siva P."/>
            <person name="Cullis J."/>
            <person name="Levesque C.A."/>
            <person name="Hambleton S."/>
        </authorList>
    </citation>
    <scope>NUCLEOTIDE SEQUENCE</scope>
    <source>
        <strain evidence="1">DAOMC 236422</strain>
    </source>
</reference>
<evidence type="ECO:0000313" key="1">
    <source>
        <dbReference type="EMBL" id="KAE8268751.1"/>
    </source>
</evidence>
<sequence>MDLPAQHLNTYAVHSPAAWASSMQGLQFPWGQPSMLGQHSMSSPPLTPGASSISRVPSMLGPSMIQGPASMPGTGASVHPIYLARAAEVLAASMANTSSASPAPSSASIVPPSDALYHGAFKTQLLDNTGKPMHLYAIKYSDDGAVHAYVEAKEGEQFSVLVNSTCPVSTYATFLYLGPQCISRFVASPSQWPFHIKGRRISENEEESLIFAKPVFTDSEADSIRDRTQIARLGEVCIVVARVTHMVPAATQSYSHAPIGPEKAIYERSKAIGGVQFGTGPTIRTPPVHQMECTSDPTFQPLRFFCHCSTRIGLELAGIIPKQTTAIPPKKRSREERSLRRRNVVFRKRLRI</sequence>
<comment type="caution">
    <text evidence="1">The sequence shown here is derived from an EMBL/GenBank/DDBJ whole genome shotgun (WGS) entry which is preliminary data.</text>
</comment>
<keyword evidence="2" id="KW-1185">Reference proteome</keyword>
<reference evidence="1" key="2">
    <citation type="journal article" date="2019" name="IMA Fungus">
        <title>Genome sequencing and comparison of five Tilletia species to identify candidate genes for the detection of regulated species infecting wheat.</title>
        <authorList>
            <person name="Nguyen H.D.T."/>
            <person name="Sultana T."/>
            <person name="Kesanakurti P."/>
            <person name="Hambleton S."/>
        </authorList>
    </citation>
    <scope>NUCLEOTIDE SEQUENCE</scope>
    <source>
        <strain evidence="1">DAOMC 236422</strain>
    </source>
</reference>
<accession>A0A8X7T4S6</accession>